<feature type="compositionally biased region" description="Basic and acidic residues" evidence="1">
    <location>
        <begin position="602"/>
        <end position="615"/>
    </location>
</feature>
<feature type="compositionally biased region" description="Low complexity" evidence="1">
    <location>
        <begin position="504"/>
        <end position="513"/>
    </location>
</feature>
<evidence type="ECO:0000259" key="2">
    <source>
        <dbReference type="SMART" id="SM00694"/>
    </source>
</evidence>
<dbReference type="InterPro" id="IPR006614">
    <property type="entry name" value="Peroxin/Ferlin"/>
</dbReference>
<feature type="region of interest" description="Disordered" evidence="1">
    <location>
        <begin position="382"/>
        <end position="403"/>
    </location>
</feature>
<dbReference type="Proteomes" id="UP000803884">
    <property type="component" value="Unassembled WGS sequence"/>
</dbReference>
<keyword evidence="4" id="KW-1185">Reference proteome</keyword>
<sequence>MSGPSSLRHLVSSTPDAATLKAQNQVTLLDNTTPDRTSAGTSEDGLSDAERVDTSSTEPLFHKVSRTSVQNSVRHQVNRQKYRRFQQHRYSNGESTPAREPSADPQNSQEAIPTQKGYIERGKARAKKVLNRKRTLGRGEEDDSVIDILYENQRGAFLFGIPMFSSSSLLNFDPKPWQNAAFRTSPSDIRNAQVPDPSWEWAWKSWYVDMSRDVDEEGWEYSFSFQKTVAWHGSHPWFHSFVRRRRWLRKRVRKHTSHKTKERGHELNSDYFTIHPKTLSGRSPNGSLAYSALRARGFQDEEPEVNDAEIADIGTLLRLVRKAAVDREKLVAVRKFVDQGGDDLYYLSERMPDIMSLLVYQSSRRHLLAELIQHFDQTKARKESLSDHMHSDEATKKKHEAAAKQADNLLKAVEAADEQVKRLEYWSDIKSMARRGETLHATDNDHWNPTRWQGLDPASPGHEEDSFRSKQHHTQPAPDLHDHPEHDDRREQQHSSETDASGYVTAATSSSKAKSVRKKSTPGTERDGELYITAPENPPAEPSRNSSFTNKGKSKASGVDGVLEEDPEGEAHAEVTAREDPQDDDAVFKDAKEVQSLPPRTSIEERFPEETSRDGYEVVEPKAIDADYDESPIL</sequence>
<gene>
    <name evidence="3" type="ORF">WHR41_00815</name>
</gene>
<dbReference type="AlphaFoldDB" id="A0AB34KZG5"/>
<feature type="compositionally biased region" description="Basic residues" evidence="1">
    <location>
        <begin position="76"/>
        <end position="87"/>
    </location>
</feature>
<feature type="compositionally biased region" description="Basic and acidic residues" evidence="1">
    <location>
        <begin position="479"/>
        <end position="497"/>
    </location>
</feature>
<feature type="compositionally biased region" description="Basic and acidic residues" evidence="1">
    <location>
        <begin position="382"/>
        <end position="395"/>
    </location>
</feature>
<dbReference type="RefSeq" id="XP_069233519.1">
    <property type="nucleotide sequence ID" value="XM_069369421.1"/>
</dbReference>
<organism evidence="3 4">
    <name type="scientific">Cladosporium halotolerans</name>
    <dbReference type="NCBI Taxonomy" id="1052096"/>
    <lineage>
        <taxon>Eukaryota</taxon>
        <taxon>Fungi</taxon>
        <taxon>Dikarya</taxon>
        <taxon>Ascomycota</taxon>
        <taxon>Pezizomycotina</taxon>
        <taxon>Dothideomycetes</taxon>
        <taxon>Dothideomycetidae</taxon>
        <taxon>Cladosporiales</taxon>
        <taxon>Cladosporiaceae</taxon>
        <taxon>Cladosporium</taxon>
    </lineage>
</organism>
<feature type="domain" description="Peroxin/Ferlin" evidence="2">
    <location>
        <begin position="218"/>
        <end position="254"/>
    </location>
</feature>
<dbReference type="GO" id="GO:0016020">
    <property type="term" value="C:membrane"/>
    <property type="evidence" value="ECO:0007669"/>
    <property type="project" value="InterPro"/>
</dbReference>
<evidence type="ECO:0000313" key="4">
    <source>
        <dbReference type="Proteomes" id="UP000803884"/>
    </source>
</evidence>
<dbReference type="GeneID" id="96002259"/>
<evidence type="ECO:0000313" key="3">
    <source>
        <dbReference type="EMBL" id="KAL1590414.1"/>
    </source>
</evidence>
<comment type="caution">
    <text evidence="3">The sequence shown here is derived from an EMBL/GenBank/DDBJ whole genome shotgun (WGS) entry which is preliminary data.</text>
</comment>
<accession>A0AB34KZG5</accession>
<protein>
    <recommendedName>
        <fullName evidence="2">Peroxin/Ferlin domain-containing protein</fullName>
    </recommendedName>
</protein>
<evidence type="ECO:0000256" key="1">
    <source>
        <dbReference type="SAM" id="MobiDB-lite"/>
    </source>
</evidence>
<dbReference type="EMBL" id="JAAQHG020000002">
    <property type="protein sequence ID" value="KAL1590414.1"/>
    <property type="molecule type" value="Genomic_DNA"/>
</dbReference>
<dbReference type="SMART" id="SM00694">
    <property type="entry name" value="DysFC"/>
    <property type="match status" value="1"/>
</dbReference>
<feature type="compositionally biased region" description="Polar residues" evidence="1">
    <location>
        <begin position="66"/>
        <end position="75"/>
    </location>
</feature>
<proteinExistence type="predicted"/>
<reference evidence="3 4" key="1">
    <citation type="journal article" date="2020" name="Microbiol. Resour. Announc.">
        <title>Draft Genome Sequence of a Cladosporium Species Isolated from the Mesophotic Ascidian Didemnum maculosum.</title>
        <authorList>
            <person name="Gioti A."/>
            <person name="Siaperas R."/>
            <person name="Nikolaivits E."/>
            <person name="Le Goff G."/>
            <person name="Ouazzani J."/>
            <person name="Kotoulas G."/>
            <person name="Topakas E."/>
        </authorList>
    </citation>
    <scope>NUCLEOTIDE SEQUENCE [LARGE SCALE GENOMIC DNA]</scope>
    <source>
        <strain evidence="3 4">TM138-S3</strain>
    </source>
</reference>
<dbReference type="PROSITE" id="PS50096">
    <property type="entry name" value="IQ"/>
    <property type="match status" value="1"/>
</dbReference>
<feature type="region of interest" description="Disordered" evidence="1">
    <location>
        <begin position="440"/>
        <end position="615"/>
    </location>
</feature>
<name>A0AB34KZG5_9PEZI</name>
<feature type="region of interest" description="Disordered" evidence="1">
    <location>
        <begin position="1"/>
        <end position="114"/>
    </location>
</feature>
<feature type="compositionally biased region" description="Basic and acidic residues" evidence="1">
    <location>
        <begin position="569"/>
        <end position="593"/>
    </location>
</feature>
<feature type="compositionally biased region" description="Polar residues" evidence="1">
    <location>
        <begin position="11"/>
        <end position="41"/>
    </location>
</feature>